<dbReference type="PANTHER" id="PTHR10281:SF76">
    <property type="entry name" value="CALCUTTA CUP-RELATED"/>
    <property type="match status" value="1"/>
</dbReference>
<dbReference type="Gene3D" id="3.10.120.10">
    <property type="entry name" value="Cytochrome b5-like heme/steroid binding domain"/>
    <property type="match status" value="1"/>
</dbReference>
<dbReference type="EMBL" id="SELW01000657">
    <property type="protein sequence ID" value="TID15038.1"/>
    <property type="molecule type" value="Genomic_DNA"/>
</dbReference>
<sequence>MFGISVLDITRVLSGLLLLNALVSYTLTNSSTWGYSGKYVDTQYLLHLLRGAPLRKFTLSTLAEEVNVTGRLLISVNRTVFDVTASRDIYDPNRITARYKLFVGRDCTRMYVNGCFRDEEQCSWDIRNTGFDDEWVNKTVKHWVDFYSNHRNYWIVGYLDVSQEESLDTPPVCLNGLRYPVI</sequence>
<dbReference type="Proteomes" id="UP000307173">
    <property type="component" value="Unassembled WGS sequence"/>
</dbReference>
<organism evidence="3 4">
    <name type="scientific">Pichia inconspicua</name>
    <dbReference type="NCBI Taxonomy" id="52247"/>
    <lineage>
        <taxon>Eukaryota</taxon>
        <taxon>Fungi</taxon>
        <taxon>Dikarya</taxon>
        <taxon>Ascomycota</taxon>
        <taxon>Saccharomycotina</taxon>
        <taxon>Pichiomycetes</taxon>
        <taxon>Pichiales</taxon>
        <taxon>Pichiaceae</taxon>
        <taxon>Pichia</taxon>
    </lineage>
</organism>
<comment type="caution">
    <text evidence="3">The sequence shown here is derived from an EMBL/GenBank/DDBJ whole genome shotgun (WGS) entry which is preliminary data.</text>
</comment>
<dbReference type="AlphaFoldDB" id="A0A4T0WX74"/>
<dbReference type="SUPFAM" id="SSF55856">
    <property type="entry name" value="Cytochrome b5-like heme/steroid binding domain"/>
    <property type="match status" value="1"/>
</dbReference>
<dbReference type="STRING" id="52247.A0A4T0WX74"/>
<dbReference type="InterPro" id="IPR001199">
    <property type="entry name" value="Cyt_B5-like_heme/steroid-bd"/>
</dbReference>
<gene>
    <name evidence="3" type="ORF">CANINC_004709</name>
</gene>
<evidence type="ECO:0000259" key="2">
    <source>
        <dbReference type="SMART" id="SM01117"/>
    </source>
</evidence>
<evidence type="ECO:0000256" key="1">
    <source>
        <dbReference type="ARBA" id="ARBA00038357"/>
    </source>
</evidence>
<dbReference type="PANTHER" id="PTHR10281">
    <property type="entry name" value="MEMBRANE-ASSOCIATED PROGESTERONE RECEPTOR COMPONENT-RELATED"/>
    <property type="match status" value="1"/>
</dbReference>
<reference evidence="3 4" key="1">
    <citation type="journal article" date="2019" name="Front. Genet.">
        <title>Whole-Genome Sequencing of the Opportunistic Yeast Pathogen Candida inconspicua Uncovers Its Hybrid Origin.</title>
        <authorList>
            <person name="Mixao V."/>
            <person name="Hansen A.P."/>
            <person name="Saus E."/>
            <person name="Boekhout T."/>
            <person name="Lass-Florl C."/>
            <person name="Gabaldon T."/>
        </authorList>
    </citation>
    <scope>NUCLEOTIDE SEQUENCE [LARGE SCALE GENOMIC DNA]</scope>
    <source>
        <strain evidence="3 4">CBS 180</strain>
    </source>
</reference>
<proteinExistence type="inferred from homology"/>
<dbReference type="InterPro" id="IPR036400">
    <property type="entry name" value="Cyt_B5-like_heme/steroid_sf"/>
</dbReference>
<name>A0A4T0WX74_9ASCO</name>
<dbReference type="GO" id="GO:0016020">
    <property type="term" value="C:membrane"/>
    <property type="evidence" value="ECO:0007669"/>
    <property type="project" value="TreeGrafter"/>
</dbReference>
<keyword evidence="4" id="KW-1185">Reference proteome</keyword>
<dbReference type="GO" id="GO:0012505">
    <property type="term" value="C:endomembrane system"/>
    <property type="evidence" value="ECO:0007669"/>
    <property type="project" value="TreeGrafter"/>
</dbReference>
<comment type="similarity">
    <text evidence="1">Belongs to the cytochrome b5 family. MAPR subfamily.</text>
</comment>
<dbReference type="OrthoDB" id="10257697at2759"/>
<protein>
    <recommendedName>
        <fullName evidence="2">Cytochrome b5 heme-binding domain-containing protein</fullName>
    </recommendedName>
</protein>
<evidence type="ECO:0000313" key="4">
    <source>
        <dbReference type="Proteomes" id="UP000307173"/>
    </source>
</evidence>
<accession>A0A4T0WX74</accession>
<dbReference type="InterPro" id="IPR050577">
    <property type="entry name" value="MAPR/NEUFC/NENF-like"/>
</dbReference>
<dbReference type="SMART" id="SM01117">
    <property type="entry name" value="Cyt-b5"/>
    <property type="match status" value="1"/>
</dbReference>
<feature type="domain" description="Cytochrome b5 heme-binding" evidence="2">
    <location>
        <begin position="57"/>
        <end position="160"/>
    </location>
</feature>
<evidence type="ECO:0000313" key="3">
    <source>
        <dbReference type="EMBL" id="TID15038.1"/>
    </source>
</evidence>